<sequence>MTRNRNQSRQAKTAAPAGPRLARELFSELNATFYKDDPSEYLLTKIEAITLMLAPAEVLAPAYESERVVGVSRRAGAPVPSKEARDRYVRTECVLVLHHACEMLLRLFFAHVEKQDCPWLGMAASVNFAEFKKKINTVLRTGFDRGEVALVFLGGTDPVDAALTVEPEEFDATVTAWQLLLETAADTILSESFLYNSAKHGLTVVHTDESTRMAFTPPGGGDRIHLSAGSQLTYLHKPATPGAKSGPEWWVSLTHTLPDQDIETAFLIHCAVSSLWNVARRRYTGQAGEVSIVAAAAVRAAIYGPPVAEGSVIRTLSHELTKKDLQGEFSGINMRMTGPGVPNEGDRDSEYLDDTSPPRRVALPVRQQDKQVISTSRRKLLPFSPNWSSRV</sequence>
<comment type="caution">
    <text evidence="2">The sequence shown here is derived from an EMBL/GenBank/DDBJ whole genome shotgun (WGS) entry which is preliminary data.</text>
</comment>
<organism evidence="2 3">
    <name type="scientific">Mycobacteroides salmoniphilum</name>
    <dbReference type="NCBI Taxonomy" id="404941"/>
    <lineage>
        <taxon>Bacteria</taxon>
        <taxon>Bacillati</taxon>
        <taxon>Actinomycetota</taxon>
        <taxon>Actinomycetes</taxon>
        <taxon>Mycobacteriales</taxon>
        <taxon>Mycobacteriaceae</taxon>
        <taxon>Mycobacteroides</taxon>
    </lineage>
</organism>
<feature type="region of interest" description="Disordered" evidence="1">
    <location>
        <begin position="328"/>
        <end position="359"/>
    </location>
</feature>
<reference evidence="2 3" key="1">
    <citation type="journal article" date="2019" name="Sci. Rep.">
        <title>Extended insight into the Mycobacterium chelonae-abscessus complex through whole genome sequencing of Mycobacterium salmoniphilum outbreak and Mycobacterium salmoniphilum-like strains.</title>
        <authorList>
            <person name="Behra P.R.K."/>
            <person name="Das S."/>
            <person name="Pettersson B.M.F."/>
            <person name="Shirreff L."/>
            <person name="DuCote T."/>
            <person name="Jacobsson K.G."/>
            <person name="Ennis D.G."/>
            <person name="Kirsebom L.A."/>
        </authorList>
    </citation>
    <scope>NUCLEOTIDE SEQUENCE [LARGE SCALE GENOMIC DNA]</scope>
    <source>
        <strain evidence="2 3">DE 4585</strain>
    </source>
</reference>
<dbReference type="EMBL" id="PECH01000008">
    <property type="protein sequence ID" value="TDZ79671.1"/>
    <property type="molecule type" value="Genomic_DNA"/>
</dbReference>
<evidence type="ECO:0000313" key="3">
    <source>
        <dbReference type="Proteomes" id="UP000295117"/>
    </source>
</evidence>
<gene>
    <name evidence="2" type="ORF">DE4585_03419</name>
</gene>
<evidence type="ECO:0000256" key="1">
    <source>
        <dbReference type="SAM" id="MobiDB-lite"/>
    </source>
</evidence>
<accession>A0A4R8RYN4</accession>
<dbReference type="RefSeq" id="WP_134072140.1">
    <property type="nucleotide sequence ID" value="NZ_PECH01000008.1"/>
</dbReference>
<name>A0A4R8RYN4_9MYCO</name>
<dbReference type="Proteomes" id="UP000295117">
    <property type="component" value="Unassembled WGS sequence"/>
</dbReference>
<evidence type="ECO:0000313" key="2">
    <source>
        <dbReference type="EMBL" id="TDZ79671.1"/>
    </source>
</evidence>
<dbReference type="AlphaFoldDB" id="A0A4R8RYN4"/>
<proteinExistence type="predicted"/>
<protein>
    <submittedName>
        <fullName evidence="2">Uncharacterized protein</fullName>
    </submittedName>
</protein>